<sequence length="149" mass="16692">MPLLNEIARITGGRIFMKDSISYAEYSRQKKDAEGDLKEAQKNGDSKEISRLETLLKEIDADYNTKDSVLSDLVGLAKKAGEALMEPTEKAAAGDTKDADTEWFLENEDTGKKVKGPFATEQEAISVHRSLRGSYKEWEKLFVTEERKG</sequence>
<protein>
    <submittedName>
        <fullName evidence="1">Uncharacterized protein</fullName>
    </submittedName>
</protein>
<gene>
    <name evidence="1" type="ORF">MM171B01500_0010</name>
</gene>
<reference evidence="1" key="1">
    <citation type="submission" date="2020-03" db="EMBL/GenBank/DDBJ databases">
        <title>The deep terrestrial virosphere.</title>
        <authorList>
            <person name="Holmfeldt K."/>
            <person name="Nilsson E."/>
            <person name="Simone D."/>
            <person name="Lopez-Fernandez M."/>
            <person name="Wu X."/>
            <person name="de Brujin I."/>
            <person name="Lundin D."/>
            <person name="Andersson A."/>
            <person name="Bertilsson S."/>
            <person name="Dopson M."/>
        </authorList>
    </citation>
    <scope>NUCLEOTIDE SEQUENCE</scope>
    <source>
        <strain evidence="1">MM171B01500</strain>
    </source>
</reference>
<accession>A0A6M3MBA5</accession>
<evidence type="ECO:0000313" key="1">
    <source>
        <dbReference type="EMBL" id="QJB02092.1"/>
    </source>
</evidence>
<dbReference type="AlphaFoldDB" id="A0A6M3MBA5"/>
<organism evidence="1">
    <name type="scientific">viral metagenome</name>
    <dbReference type="NCBI Taxonomy" id="1070528"/>
    <lineage>
        <taxon>unclassified sequences</taxon>
        <taxon>metagenomes</taxon>
        <taxon>organismal metagenomes</taxon>
    </lineage>
</organism>
<dbReference type="EMBL" id="MT143757">
    <property type="protein sequence ID" value="QJB02092.1"/>
    <property type="molecule type" value="Genomic_DNA"/>
</dbReference>
<proteinExistence type="predicted"/>
<name>A0A6M3MBA5_9ZZZZ</name>